<keyword evidence="1" id="KW-0233">DNA recombination</keyword>
<keyword evidence="1" id="KW-0863">Zinc-finger</keyword>
<organism evidence="2 4">
    <name type="scientific">Plasmodiophora brassicae</name>
    <name type="common">Clubroot disease agent</name>
    <dbReference type="NCBI Taxonomy" id="37360"/>
    <lineage>
        <taxon>Eukaryota</taxon>
        <taxon>Sar</taxon>
        <taxon>Rhizaria</taxon>
        <taxon>Endomyxa</taxon>
        <taxon>Phytomyxea</taxon>
        <taxon>Plasmodiophorida</taxon>
        <taxon>Plasmodiophoridae</taxon>
        <taxon>Plasmodiophora</taxon>
    </lineage>
</organism>
<reference evidence="3 5" key="2">
    <citation type="submission" date="2018-03" db="EMBL/GenBank/DDBJ databases">
        <authorList>
            <person name="Fogelqvist J."/>
        </authorList>
    </citation>
    <scope>NUCLEOTIDE SEQUENCE [LARGE SCALE GENOMIC DNA]</scope>
</reference>
<dbReference type="GO" id="GO:0061630">
    <property type="term" value="F:ubiquitin protein ligase activity"/>
    <property type="evidence" value="ECO:0007669"/>
    <property type="project" value="UniProtKB-EC"/>
</dbReference>
<dbReference type="GO" id="GO:0005634">
    <property type="term" value="C:nucleus"/>
    <property type="evidence" value="ECO:0007669"/>
    <property type="project" value="UniProtKB-SubCell"/>
</dbReference>
<dbReference type="InterPro" id="IPR011513">
    <property type="entry name" value="Nse1"/>
</dbReference>
<dbReference type="EC" id="2.3.2.27" evidence="1"/>
<comment type="subunit">
    <text evidence="1">Component of the Smc5-Smc6 complex.</text>
</comment>
<comment type="subcellular location">
    <subcellularLocation>
        <location evidence="1">Nucleus</location>
    </subcellularLocation>
</comment>
<dbReference type="InterPro" id="IPR036388">
    <property type="entry name" value="WH-like_DNA-bd_sf"/>
</dbReference>
<dbReference type="Proteomes" id="UP000039324">
    <property type="component" value="Unassembled WGS sequence"/>
</dbReference>
<dbReference type="PANTHER" id="PTHR20973:SF0">
    <property type="entry name" value="NON-STRUCTURAL MAINTENANCE OF CHROMOSOMES ELEMENT 1 HOMOLOG"/>
    <property type="match status" value="1"/>
</dbReference>
<dbReference type="AlphaFoldDB" id="A0A0G4J516"/>
<dbReference type="PANTHER" id="PTHR20973">
    <property type="entry name" value="NON-SMC ELEMENT 1-RELATED"/>
    <property type="match status" value="1"/>
</dbReference>
<keyword evidence="1" id="KW-0833">Ubl conjugation pathway</keyword>
<sequence>MDAVRRAFAQYFMTVGVARELHVKKEYKLILEMFASPASADGWKDAIGAINRDLQVMNMAIRASVSEVNGHVYWALATTSNDEIAKMSLHFDQKELEFFRAVVHAIIDAGGSLPKASILDLRQSSESAIMACRLSAQDVERVVNDLIMRRWLREDKDGNYLLGERTYIEMRPVFEQMCGEGRIPKCASCQRYCILASDRGMHFHCQDRMDRNDGRVQ</sequence>
<dbReference type="OMA" id="WPGDKFV"/>
<geneLocation type="mitochondrion" evidence="3"/>
<dbReference type="OrthoDB" id="185455at2759"/>
<keyword evidence="1" id="KW-0227">DNA damage</keyword>
<dbReference type="GO" id="GO:0030915">
    <property type="term" value="C:Smc5-Smc6 complex"/>
    <property type="evidence" value="ECO:0007669"/>
    <property type="project" value="UniProtKB-UniRule"/>
</dbReference>
<dbReference type="Gene3D" id="1.10.10.10">
    <property type="entry name" value="Winged helix-like DNA-binding domain superfamily/Winged helix DNA-binding domain"/>
    <property type="match status" value="1"/>
</dbReference>
<evidence type="ECO:0000313" key="3">
    <source>
        <dbReference type="EMBL" id="SPQ94758.1"/>
    </source>
</evidence>
<dbReference type="STRING" id="37360.A0A0G4J516"/>
<evidence type="ECO:0000313" key="5">
    <source>
        <dbReference type="Proteomes" id="UP000290189"/>
    </source>
</evidence>
<keyword evidence="1" id="KW-0862">Zinc</keyword>
<proteinExistence type="inferred from homology"/>
<protein>
    <recommendedName>
        <fullName evidence="1">Non-structural maintenance of chromosomes element 1 homolog</fullName>
        <ecNumber evidence="1">2.3.2.27</ecNumber>
    </recommendedName>
</protein>
<keyword evidence="3" id="KW-0496">Mitochondrion</keyword>
<dbReference type="EMBL" id="CDSF01000133">
    <property type="protein sequence ID" value="CEP02630.1"/>
    <property type="molecule type" value="Genomic_DNA"/>
</dbReference>
<keyword evidence="1" id="KW-0234">DNA repair</keyword>
<dbReference type="Gene3D" id="3.90.1150.220">
    <property type="match status" value="1"/>
</dbReference>
<accession>A0A0G4J516</accession>
<dbReference type="Proteomes" id="UP000290189">
    <property type="component" value="Unassembled WGS sequence"/>
</dbReference>
<dbReference type="GO" id="GO:0008270">
    <property type="term" value="F:zinc ion binding"/>
    <property type="evidence" value="ECO:0007669"/>
    <property type="project" value="UniProtKB-KW"/>
</dbReference>
<evidence type="ECO:0000313" key="2">
    <source>
        <dbReference type="EMBL" id="CEP02630.1"/>
    </source>
</evidence>
<dbReference type="GO" id="GO:0000724">
    <property type="term" value="P:double-strand break repair via homologous recombination"/>
    <property type="evidence" value="ECO:0007669"/>
    <property type="project" value="TreeGrafter"/>
</dbReference>
<keyword evidence="4" id="KW-1185">Reference proteome</keyword>
<reference evidence="2 4" key="1">
    <citation type="submission" date="2015-02" db="EMBL/GenBank/DDBJ databases">
        <authorList>
            <person name="Chooi Y.-H."/>
        </authorList>
    </citation>
    <scope>NUCLEOTIDE SEQUENCE [LARGE SCALE GENOMIC DNA]</scope>
    <source>
        <strain evidence="2">E3</strain>
    </source>
</reference>
<dbReference type="Pfam" id="PF07574">
    <property type="entry name" value="SMC_Nse1"/>
    <property type="match status" value="1"/>
</dbReference>
<dbReference type="EMBL" id="OVEO01000003">
    <property type="protein sequence ID" value="SPQ94758.1"/>
    <property type="molecule type" value="Genomic_DNA"/>
</dbReference>
<keyword evidence="1" id="KW-0808">Transferase</keyword>
<evidence type="ECO:0000313" key="4">
    <source>
        <dbReference type="Proteomes" id="UP000039324"/>
    </source>
</evidence>
<comment type="similarity">
    <text evidence="1">Belongs to the NSE1 family.</text>
</comment>
<gene>
    <name evidence="2" type="ORF">PBRA_002597</name>
    <name evidence="3" type="ORF">PLBR_LOCUS1973</name>
</gene>
<name>A0A0G4J516_PLABS</name>
<evidence type="ECO:0000256" key="1">
    <source>
        <dbReference type="RuleBase" id="RU368018"/>
    </source>
</evidence>
<comment type="catalytic activity">
    <reaction evidence="1">
        <text>S-ubiquitinyl-[E2 ubiquitin-conjugating enzyme]-L-cysteine + [acceptor protein]-L-lysine = [E2 ubiquitin-conjugating enzyme]-L-cysteine + N(6)-ubiquitinyl-[acceptor protein]-L-lysine.</text>
        <dbReference type="EC" id="2.3.2.27"/>
    </reaction>
</comment>
<keyword evidence="1" id="KW-0539">Nucleus</keyword>
<keyword evidence="1" id="KW-0479">Metal-binding</keyword>